<evidence type="ECO:0000313" key="3">
    <source>
        <dbReference type="EMBL" id="GFH55285.1"/>
    </source>
</evidence>
<dbReference type="Proteomes" id="UP001054902">
    <property type="component" value="Unassembled WGS sequence"/>
</dbReference>
<keyword evidence="4" id="KW-1185">Reference proteome</keyword>
<feature type="compositionally biased region" description="Low complexity" evidence="1">
    <location>
        <begin position="168"/>
        <end position="193"/>
    </location>
</feature>
<evidence type="ECO:0000256" key="1">
    <source>
        <dbReference type="SAM" id="MobiDB-lite"/>
    </source>
</evidence>
<feature type="chain" id="PRO_5042295793" evidence="2">
    <location>
        <begin position="18"/>
        <end position="224"/>
    </location>
</feature>
<evidence type="ECO:0000256" key="2">
    <source>
        <dbReference type="SAM" id="SignalP"/>
    </source>
</evidence>
<protein>
    <submittedName>
        <fullName evidence="3">Uncharacterized protein</fullName>
    </submittedName>
</protein>
<feature type="compositionally biased region" description="Basic and acidic residues" evidence="1">
    <location>
        <begin position="215"/>
        <end position="224"/>
    </location>
</feature>
<feature type="signal peptide" evidence="2">
    <location>
        <begin position="1"/>
        <end position="17"/>
    </location>
</feature>
<gene>
    <name evidence="3" type="ORF">CTEN210_11761</name>
</gene>
<name>A0AAD3D2F3_9STRA</name>
<accession>A0AAD3D2F3</accession>
<feature type="region of interest" description="Disordered" evidence="1">
    <location>
        <begin position="161"/>
        <end position="224"/>
    </location>
</feature>
<keyword evidence="2" id="KW-0732">Signal</keyword>
<reference evidence="3 4" key="1">
    <citation type="journal article" date="2021" name="Sci. Rep.">
        <title>The genome of the diatom Chaetoceros tenuissimus carries an ancient integrated fragment of an extant virus.</title>
        <authorList>
            <person name="Hongo Y."/>
            <person name="Kimura K."/>
            <person name="Takaki Y."/>
            <person name="Yoshida Y."/>
            <person name="Baba S."/>
            <person name="Kobayashi G."/>
            <person name="Nagasaki K."/>
            <person name="Hano T."/>
            <person name="Tomaru Y."/>
        </authorList>
    </citation>
    <scope>NUCLEOTIDE SEQUENCE [LARGE SCALE GENOMIC DNA]</scope>
    <source>
        <strain evidence="3 4">NIES-3715</strain>
    </source>
</reference>
<dbReference type="AlphaFoldDB" id="A0AAD3D2F3"/>
<organism evidence="3 4">
    <name type="scientific">Chaetoceros tenuissimus</name>
    <dbReference type="NCBI Taxonomy" id="426638"/>
    <lineage>
        <taxon>Eukaryota</taxon>
        <taxon>Sar</taxon>
        <taxon>Stramenopiles</taxon>
        <taxon>Ochrophyta</taxon>
        <taxon>Bacillariophyta</taxon>
        <taxon>Coscinodiscophyceae</taxon>
        <taxon>Chaetocerotophycidae</taxon>
        <taxon>Chaetocerotales</taxon>
        <taxon>Chaetocerotaceae</taxon>
        <taxon>Chaetoceros</taxon>
    </lineage>
</organism>
<sequence>MIFLFMTPCLAASPCSCSPLTYEWTLDFKAGGCPDPETLNQVDGITNSSMCQIYTTTDGDPVQIDELRFFEYGAGLHDLVNYRVLRGKWNDTDTMSVSSITSEDPTIFTSSATIELAGTKEDGSSFLFIWLADYTNACNVEPYDGIDSIAYLNFTNARMNPSPSTCDPSQSSLPSLTPSSLPSSSPSSLPSLSKKSKSSKKSSKSKNRPSKSKKSTKEKGHLRK</sequence>
<feature type="compositionally biased region" description="Basic residues" evidence="1">
    <location>
        <begin position="194"/>
        <end position="214"/>
    </location>
</feature>
<comment type="caution">
    <text evidence="3">The sequence shown here is derived from an EMBL/GenBank/DDBJ whole genome shotgun (WGS) entry which is preliminary data.</text>
</comment>
<evidence type="ECO:0000313" key="4">
    <source>
        <dbReference type="Proteomes" id="UP001054902"/>
    </source>
</evidence>
<proteinExistence type="predicted"/>
<dbReference type="EMBL" id="BLLK01000047">
    <property type="protein sequence ID" value="GFH55285.1"/>
    <property type="molecule type" value="Genomic_DNA"/>
</dbReference>